<evidence type="ECO:0000313" key="4">
    <source>
        <dbReference type="Proteomes" id="UP001501666"/>
    </source>
</evidence>
<name>A0ABN3T366_9ACTN</name>
<feature type="compositionally biased region" description="Low complexity" evidence="1">
    <location>
        <begin position="23"/>
        <end position="38"/>
    </location>
</feature>
<gene>
    <name evidence="3" type="ORF">GCM10010412_082280</name>
</gene>
<organism evidence="3 4">
    <name type="scientific">Nonomuraea recticatena</name>
    <dbReference type="NCBI Taxonomy" id="46178"/>
    <lineage>
        <taxon>Bacteria</taxon>
        <taxon>Bacillati</taxon>
        <taxon>Actinomycetota</taxon>
        <taxon>Actinomycetes</taxon>
        <taxon>Streptosporangiales</taxon>
        <taxon>Streptosporangiaceae</taxon>
        <taxon>Nonomuraea</taxon>
    </lineage>
</organism>
<dbReference type="EMBL" id="BAAATE010000034">
    <property type="protein sequence ID" value="GAA2691781.1"/>
    <property type="molecule type" value="Genomic_DNA"/>
</dbReference>
<evidence type="ECO:0000313" key="3">
    <source>
        <dbReference type="EMBL" id="GAA2691781.1"/>
    </source>
</evidence>
<proteinExistence type="predicted"/>
<dbReference type="Proteomes" id="UP001501666">
    <property type="component" value="Unassembled WGS sequence"/>
</dbReference>
<dbReference type="InterPro" id="IPR045443">
    <property type="entry name" value="DUF6504"/>
</dbReference>
<dbReference type="Pfam" id="PF20114">
    <property type="entry name" value="DUF6504"/>
    <property type="match status" value="1"/>
</dbReference>
<evidence type="ECO:0000259" key="2">
    <source>
        <dbReference type="Pfam" id="PF20114"/>
    </source>
</evidence>
<reference evidence="3 4" key="1">
    <citation type="journal article" date="2019" name="Int. J. Syst. Evol. Microbiol.">
        <title>The Global Catalogue of Microorganisms (GCM) 10K type strain sequencing project: providing services to taxonomists for standard genome sequencing and annotation.</title>
        <authorList>
            <consortium name="The Broad Institute Genomics Platform"/>
            <consortium name="The Broad Institute Genome Sequencing Center for Infectious Disease"/>
            <person name="Wu L."/>
            <person name="Ma J."/>
        </authorList>
    </citation>
    <scope>NUCLEOTIDE SEQUENCE [LARGE SCALE GENOMIC DNA]</scope>
    <source>
        <strain evidence="3 4">JCM 6835</strain>
    </source>
</reference>
<keyword evidence="4" id="KW-1185">Reference proteome</keyword>
<protein>
    <recommendedName>
        <fullName evidence="2">DUF6504 domain-containing protein</fullName>
    </recommendedName>
</protein>
<comment type="caution">
    <text evidence="3">The sequence shown here is derived from an EMBL/GenBank/DDBJ whole genome shotgun (WGS) entry which is preliminary data.</text>
</comment>
<accession>A0ABN3T366</accession>
<sequence length="148" mass="16179">MGGVHASHHPSAARDSVKHRLKGPIASAAGPSAVSGPGLAGRATLAEVKAMDQPVDVVTEPDDDTPYPLGRPVSFAWDRPDGRRVYKVREILRSWATARQWWTDTLLYEAPLDVWHYQLEAQSAQGAGVLLLTLDVAREKWVLAGFED</sequence>
<evidence type="ECO:0000256" key="1">
    <source>
        <dbReference type="SAM" id="MobiDB-lite"/>
    </source>
</evidence>
<feature type="domain" description="DUF6504" evidence="2">
    <location>
        <begin position="49"/>
        <end position="144"/>
    </location>
</feature>
<feature type="region of interest" description="Disordered" evidence="1">
    <location>
        <begin position="1"/>
        <end position="38"/>
    </location>
</feature>